<evidence type="ECO:0000256" key="4">
    <source>
        <dbReference type="ARBA" id="ARBA00023163"/>
    </source>
</evidence>
<proteinExistence type="inferred from homology"/>
<dbReference type="PROSITE" id="PS50931">
    <property type="entry name" value="HTH_LYSR"/>
    <property type="match status" value="1"/>
</dbReference>
<dbReference type="SUPFAM" id="SSF53850">
    <property type="entry name" value="Periplasmic binding protein-like II"/>
    <property type="match status" value="1"/>
</dbReference>
<dbReference type="SUPFAM" id="SSF46785">
    <property type="entry name" value="Winged helix' DNA-binding domain"/>
    <property type="match status" value="1"/>
</dbReference>
<dbReference type="Pfam" id="PF03466">
    <property type="entry name" value="LysR_substrate"/>
    <property type="match status" value="1"/>
</dbReference>
<dbReference type="GO" id="GO:0032993">
    <property type="term" value="C:protein-DNA complex"/>
    <property type="evidence" value="ECO:0007669"/>
    <property type="project" value="TreeGrafter"/>
</dbReference>
<dbReference type="GO" id="GO:0003677">
    <property type="term" value="F:DNA binding"/>
    <property type="evidence" value="ECO:0007669"/>
    <property type="project" value="UniProtKB-KW"/>
</dbReference>
<gene>
    <name evidence="6" type="ORF">AOZ06_19560</name>
</gene>
<dbReference type="KEGG" id="kphy:AOZ06_19560"/>
<evidence type="ECO:0000313" key="7">
    <source>
        <dbReference type="Proteomes" id="UP000063699"/>
    </source>
</evidence>
<evidence type="ECO:0000313" key="6">
    <source>
        <dbReference type="EMBL" id="ALG08819.1"/>
    </source>
</evidence>
<dbReference type="Pfam" id="PF00126">
    <property type="entry name" value="HTH_1"/>
    <property type="match status" value="1"/>
</dbReference>
<name>A0A0N9I281_9PSEU</name>
<dbReference type="InterPro" id="IPR036388">
    <property type="entry name" value="WH-like_DNA-bd_sf"/>
</dbReference>
<reference evidence="6 7" key="1">
    <citation type="submission" date="2015-07" db="EMBL/GenBank/DDBJ databases">
        <title>Genome sequencing of Kibdelosporangium phytohabitans.</title>
        <authorList>
            <person name="Qin S."/>
            <person name="Xing K."/>
        </authorList>
    </citation>
    <scope>NUCLEOTIDE SEQUENCE [LARGE SCALE GENOMIC DNA]</scope>
    <source>
        <strain evidence="6 7">KLBMP1111</strain>
    </source>
</reference>
<feature type="domain" description="HTH lysR-type" evidence="5">
    <location>
        <begin position="1"/>
        <end position="53"/>
    </location>
</feature>
<keyword evidence="4" id="KW-0804">Transcription</keyword>
<sequence>MDAFLVLADELHLGRTAHRLRVSQERVGGLIRSLEREIGAALFERTSGHVQLTDVGLRFYDGAKRGYDMLVTSLTECQAVARDAQVRLSVGYMPSIGAKGVTRIVSAFEHRHPGCAVKLRAMVHFDVGVSGYVPPIDTDVELIWSPGGDGKALDAPGRTIGPVLHRVGRGVVVPSGHPLASNESISVEQLAGYPLLNPSNAWRPELLEAWTPSMTPSGVPLNRLATDITTMTGRNELTLDDFLAAVARGHGLYITIGTVFDRFVFPGLEVVPINDMPPMAVVPIWRSSSRNTAIREFVDTARDISFDPGP</sequence>
<dbReference type="EMBL" id="CP012752">
    <property type="protein sequence ID" value="ALG08819.1"/>
    <property type="molecule type" value="Genomic_DNA"/>
</dbReference>
<keyword evidence="7" id="KW-1185">Reference proteome</keyword>
<dbReference type="InterPro" id="IPR036390">
    <property type="entry name" value="WH_DNA-bd_sf"/>
</dbReference>
<evidence type="ECO:0000256" key="2">
    <source>
        <dbReference type="ARBA" id="ARBA00023015"/>
    </source>
</evidence>
<evidence type="ECO:0000259" key="5">
    <source>
        <dbReference type="PROSITE" id="PS50931"/>
    </source>
</evidence>
<protein>
    <recommendedName>
        <fullName evidence="5">HTH lysR-type domain-containing protein</fullName>
    </recommendedName>
</protein>
<dbReference type="Proteomes" id="UP000063699">
    <property type="component" value="Chromosome"/>
</dbReference>
<organism evidence="6 7">
    <name type="scientific">Kibdelosporangium phytohabitans</name>
    <dbReference type="NCBI Taxonomy" id="860235"/>
    <lineage>
        <taxon>Bacteria</taxon>
        <taxon>Bacillati</taxon>
        <taxon>Actinomycetota</taxon>
        <taxon>Actinomycetes</taxon>
        <taxon>Pseudonocardiales</taxon>
        <taxon>Pseudonocardiaceae</taxon>
        <taxon>Kibdelosporangium</taxon>
    </lineage>
</organism>
<dbReference type="Gene3D" id="3.40.190.10">
    <property type="entry name" value="Periplasmic binding protein-like II"/>
    <property type="match status" value="2"/>
</dbReference>
<dbReference type="PANTHER" id="PTHR30346:SF0">
    <property type="entry name" value="HCA OPERON TRANSCRIPTIONAL ACTIVATOR HCAR"/>
    <property type="match status" value="1"/>
</dbReference>
<dbReference type="InterPro" id="IPR005119">
    <property type="entry name" value="LysR_subst-bd"/>
</dbReference>
<dbReference type="AlphaFoldDB" id="A0A0N9I281"/>
<comment type="similarity">
    <text evidence="1">Belongs to the LysR transcriptional regulatory family.</text>
</comment>
<evidence type="ECO:0000256" key="3">
    <source>
        <dbReference type="ARBA" id="ARBA00023125"/>
    </source>
</evidence>
<evidence type="ECO:0000256" key="1">
    <source>
        <dbReference type="ARBA" id="ARBA00009437"/>
    </source>
</evidence>
<dbReference type="STRING" id="860235.AOZ06_19560"/>
<keyword evidence="2" id="KW-0805">Transcription regulation</keyword>
<dbReference type="Gene3D" id="1.10.10.10">
    <property type="entry name" value="Winged helix-like DNA-binding domain superfamily/Winged helix DNA-binding domain"/>
    <property type="match status" value="1"/>
</dbReference>
<dbReference type="GO" id="GO:0003700">
    <property type="term" value="F:DNA-binding transcription factor activity"/>
    <property type="evidence" value="ECO:0007669"/>
    <property type="project" value="InterPro"/>
</dbReference>
<dbReference type="PANTHER" id="PTHR30346">
    <property type="entry name" value="TRANSCRIPTIONAL DUAL REGULATOR HCAR-RELATED"/>
    <property type="match status" value="1"/>
</dbReference>
<keyword evidence="3" id="KW-0238">DNA-binding</keyword>
<dbReference type="InterPro" id="IPR000847">
    <property type="entry name" value="LysR_HTH_N"/>
</dbReference>
<accession>A0A0N9I281</accession>